<accession>A0A0F9KHG2</accession>
<feature type="non-terminal residue" evidence="2">
    <location>
        <position position="1"/>
    </location>
</feature>
<feature type="compositionally biased region" description="Polar residues" evidence="1">
    <location>
        <begin position="251"/>
        <end position="270"/>
    </location>
</feature>
<protein>
    <submittedName>
        <fullName evidence="2">Uncharacterized protein</fullName>
    </submittedName>
</protein>
<organism evidence="2">
    <name type="scientific">marine sediment metagenome</name>
    <dbReference type="NCBI Taxonomy" id="412755"/>
    <lineage>
        <taxon>unclassified sequences</taxon>
        <taxon>metagenomes</taxon>
        <taxon>ecological metagenomes</taxon>
    </lineage>
</organism>
<feature type="region of interest" description="Disordered" evidence="1">
    <location>
        <begin position="251"/>
        <end position="287"/>
    </location>
</feature>
<proteinExistence type="predicted"/>
<dbReference type="EMBL" id="LAZR01015073">
    <property type="protein sequence ID" value="KKM14755.1"/>
    <property type="molecule type" value="Genomic_DNA"/>
</dbReference>
<reference evidence="2" key="1">
    <citation type="journal article" date="2015" name="Nature">
        <title>Complex archaea that bridge the gap between prokaryotes and eukaryotes.</title>
        <authorList>
            <person name="Spang A."/>
            <person name="Saw J.H."/>
            <person name="Jorgensen S.L."/>
            <person name="Zaremba-Niedzwiedzka K."/>
            <person name="Martijn J."/>
            <person name="Lind A.E."/>
            <person name="van Eijk R."/>
            <person name="Schleper C."/>
            <person name="Guy L."/>
            <person name="Ettema T.J."/>
        </authorList>
    </citation>
    <scope>NUCLEOTIDE SEQUENCE</scope>
</reference>
<comment type="caution">
    <text evidence="2">The sequence shown here is derived from an EMBL/GenBank/DDBJ whole genome shotgun (WGS) entry which is preliminary data.</text>
</comment>
<evidence type="ECO:0000313" key="2">
    <source>
        <dbReference type="EMBL" id="KKM14755.1"/>
    </source>
</evidence>
<dbReference type="AlphaFoldDB" id="A0A0F9KHG2"/>
<evidence type="ECO:0000256" key="1">
    <source>
        <dbReference type="SAM" id="MobiDB-lite"/>
    </source>
</evidence>
<sequence>FQAEQSLVQNTRQYYLQQDAQRLAASRLQRAGQRIGRTATSGRDRIVRSPLTQNIQQGAAPAEVAGYQPPVQGEGTGFVAGGDTRFETGPEGVSGFRQITDVSGQKQLIPMAQDEMQTRGGFVSGEPDQQLTKELAQKHAFVQSLGLPEDQTQALMLGAEQLDMNQLRNAAQSMAGRAATEARSVRGEAGRAHRAQLNAVDDALDHLRRQLPDKEDYQRIMTAYLADLTPAQRQWRLQEAQLRKERRELMRQQTNRQKVELLQTQTTNPDGPSRNALPAGWGVEEIR</sequence>
<name>A0A0F9KHG2_9ZZZZ</name>
<gene>
    <name evidence="2" type="ORF">LCGC14_1702910</name>
</gene>